<accession>A0A401QFE4</accession>
<name>A0A401QFE4_SCYTO</name>
<proteinExistence type="predicted"/>
<organism evidence="1 2">
    <name type="scientific">Scyliorhinus torazame</name>
    <name type="common">Cloudy catshark</name>
    <name type="synonym">Catulus torazame</name>
    <dbReference type="NCBI Taxonomy" id="75743"/>
    <lineage>
        <taxon>Eukaryota</taxon>
        <taxon>Metazoa</taxon>
        <taxon>Chordata</taxon>
        <taxon>Craniata</taxon>
        <taxon>Vertebrata</taxon>
        <taxon>Chondrichthyes</taxon>
        <taxon>Elasmobranchii</taxon>
        <taxon>Galeomorphii</taxon>
        <taxon>Galeoidea</taxon>
        <taxon>Carcharhiniformes</taxon>
        <taxon>Scyliorhinidae</taxon>
        <taxon>Scyliorhinus</taxon>
    </lineage>
</organism>
<sequence>MCFIQVRNPTLIQSQTAPQTALTVINALMDEVSTIANKVRNYNSYQDRFCNLESTGSSSVSHVEPVQKCGAKSTQAINTILSETEYELMLRKLLWESQGEWVKLYAHWTDTLFDELNVDAIQNDVNRFTQTIYMLEKGL</sequence>
<evidence type="ECO:0000313" key="1">
    <source>
        <dbReference type="EMBL" id="GCB84099.1"/>
    </source>
</evidence>
<dbReference type="GO" id="GO:0051959">
    <property type="term" value="F:dynein light intermediate chain binding"/>
    <property type="evidence" value="ECO:0007669"/>
    <property type="project" value="InterPro"/>
</dbReference>
<protein>
    <submittedName>
        <fullName evidence="1">Uncharacterized protein</fullName>
    </submittedName>
</protein>
<dbReference type="GO" id="GO:0007018">
    <property type="term" value="P:microtubule-based movement"/>
    <property type="evidence" value="ECO:0007669"/>
    <property type="project" value="InterPro"/>
</dbReference>
<dbReference type="Proteomes" id="UP000288216">
    <property type="component" value="Unassembled WGS sequence"/>
</dbReference>
<dbReference type="GO" id="GO:0045505">
    <property type="term" value="F:dynein intermediate chain binding"/>
    <property type="evidence" value="ECO:0007669"/>
    <property type="project" value="InterPro"/>
</dbReference>
<dbReference type="GO" id="GO:0030286">
    <property type="term" value="C:dynein complex"/>
    <property type="evidence" value="ECO:0007669"/>
    <property type="project" value="InterPro"/>
</dbReference>
<keyword evidence="2" id="KW-1185">Reference proteome</keyword>
<dbReference type="InterPro" id="IPR026983">
    <property type="entry name" value="DHC"/>
</dbReference>
<evidence type="ECO:0000313" key="2">
    <source>
        <dbReference type="Proteomes" id="UP000288216"/>
    </source>
</evidence>
<dbReference type="PANTHER" id="PTHR22878">
    <property type="entry name" value="DYNEIN HEAVY CHAIN 6, AXONEMAL-LIKE-RELATED"/>
    <property type="match status" value="1"/>
</dbReference>
<dbReference type="OrthoDB" id="9428233at2759"/>
<dbReference type="PANTHER" id="PTHR22878:SF64">
    <property type="entry name" value="DYNEIN AXONEMAL HEAVY CHAIN 14"/>
    <property type="match status" value="1"/>
</dbReference>
<comment type="caution">
    <text evidence="1">The sequence shown here is derived from an EMBL/GenBank/DDBJ whole genome shotgun (WGS) entry which is preliminary data.</text>
</comment>
<gene>
    <name evidence="1" type="ORF">scyTo_0024686</name>
</gene>
<reference evidence="1 2" key="1">
    <citation type="journal article" date="2018" name="Nat. Ecol. Evol.">
        <title>Shark genomes provide insights into elasmobranch evolution and the origin of vertebrates.</title>
        <authorList>
            <person name="Hara Y"/>
            <person name="Yamaguchi K"/>
            <person name="Onimaru K"/>
            <person name="Kadota M"/>
            <person name="Koyanagi M"/>
            <person name="Keeley SD"/>
            <person name="Tatsumi K"/>
            <person name="Tanaka K"/>
            <person name="Motone F"/>
            <person name="Kageyama Y"/>
            <person name="Nozu R"/>
            <person name="Adachi N"/>
            <person name="Nishimura O"/>
            <person name="Nakagawa R"/>
            <person name="Tanegashima C"/>
            <person name="Kiyatake I"/>
            <person name="Matsumoto R"/>
            <person name="Murakumo K"/>
            <person name="Nishida K"/>
            <person name="Terakita A"/>
            <person name="Kuratani S"/>
            <person name="Sato K"/>
            <person name="Hyodo S Kuraku.S."/>
        </authorList>
    </citation>
    <scope>NUCLEOTIDE SEQUENCE [LARGE SCALE GENOMIC DNA]</scope>
</reference>
<dbReference type="EMBL" id="BFAA01053197">
    <property type="protein sequence ID" value="GCB84099.1"/>
    <property type="molecule type" value="Genomic_DNA"/>
</dbReference>
<dbReference type="AlphaFoldDB" id="A0A401QFE4"/>
<dbReference type="STRING" id="75743.A0A401QFE4"/>